<accession>A0A383C2Y1</accession>
<evidence type="ECO:0008006" key="5">
    <source>
        <dbReference type="Google" id="ProtNLM"/>
    </source>
</evidence>
<dbReference type="AlphaFoldDB" id="A0A383C2Y1"/>
<keyword evidence="2" id="KW-0560">Oxidoreductase</keyword>
<name>A0A383C2Y1_9ZZZZ</name>
<dbReference type="PANTHER" id="PTHR30004">
    <property type="entry name" value="4-HYDROXYTHREONINE-4-PHOSPHATE DEHYDROGENASE"/>
    <property type="match status" value="1"/>
</dbReference>
<protein>
    <recommendedName>
        <fullName evidence="5">4-hydroxythreonine-4-phosphate dehydrogenase PdxA</fullName>
    </recommendedName>
</protein>
<gene>
    <name evidence="4" type="ORF">METZ01_LOCUS479253</name>
</gene>
<evidence type="ECO:0000313" key="4">
    <source>
        <dbReference type="EMBL" id="SVE26399.1"/>
    </source>
</evidence>
<keyword evidence="1" id="KW-0479">Metal-binding</keyword>
<dbReference type="EMBL" id="UINC01205290">
    <property type="protein sequence ID" value="SVE26399.1"/>
    <property type="molecule type" value="Genomic_DNA"/>
</dbReference>
<proteinExistence type="predicted"/>
<dbReference type="GO" id="GO:0051287">
    <property type="term" value="F:NAD binding"/>
    <property type="evidence" value="ECO:0007669"/>
    <property type="project" value="InterPro"/>
</dbReference>
<evidence type="ECO:0000256" key="3">
    <source>
        <dbReference type="ARBA" id="ARBA00023027"/>
    </source>
</evidence>
<dbReference type="SUPFAM" id="SSF53659">
    <property type="entry name" value="Isocitrate/Isopropylmalate dehydrogenase-like"/>
    <property type="match status" value="1"/>
</dbReference>
<organism evidence="4">
    <name type="scientific">marine metagenome</name>
    <dbReference type="NCBI Taxonomy" id="408172"/>
    <lineage>
        <taxon>unclassified sequences</taxon>
        <taxon>metagenomes</taxon>
        <taxon>ecological metagenomes</taxon>
    </lineage>
</organism>
<evidence type="ECO:0000256" key="1">
    <source>
        <dbReference type="ARBA" id="ARBA00022723"/>
    </source>
</evidence>
<keyword evidence="3" id="KW-0520">NAD</keyword>
<evidence type="ECO:0000256" key="2">
    <source>
        <dbReference type="ARBA" id="ARBA00023002"/>
    </source>
</evidence>
<dbReference type="Gene3D" id="3.40.718.10">
    <property type="entry name" value="Isopropylmalate Dehydrogenase"/>
    <property type="match status" value="1"/>
</dbReference>
<dbReference type="Pfam" id="PF04166">
    <property type="entry name" value="PdxA"/>
    <property type="match status" value="1"/>
</dbReference>
<dbReference type="PANTHER" id="PTHR30004:SF6">
    <property type="entry name" value="D-THREONATE 4-PHOSPHATE DEHYDROGENASE"/>
    <property type="match status" value="1"/>
</dbReference>
<reference evidence="4" key="1">
    <citation type="submission" date="2018-05" db="EMBL/GenBank/DDBJ databases">
        <authorList>
            <person name="Lanie J.A."/>
            <person name="Ng W.-L."/>
            <person name="Kazmierczak K.M."/>
            <person name="Andrzejewski T.M."/>
            <person name="Davidsen T.M."/>
            <person name="Wayne K.J."/>
            <person name="Tettelin H."/>
            <person name="Glass J.I."/>
            <person name="Rusch D."/>
            <person name="Podicherti R."/>
            <person name="Tsui H.-C.T."/>
            <person name="Winkler M.E."/>
        </authorList>
    </citation>
    <scope>NUCLEOTIDE SEQUENCE</scope>
</reference>
<dbReference type="GO" id="GO:0016491">
    <property type="term" value="F:oxidoreductase activity"/>
    <property type="evidence" value="ECO:0007669"/>
    <property type="project" value="UniProtKB-KW"/>
</dbReference>
<feature type="non-terminal residue" evidence="4">
    <location>
        <position position="221"/>
    </location>
</feature>
<dbReference type="InterPro" id="IPR005255">
    <property type="entry name" value="PdxA_fam"/>
</dbReference>
<dbReference type="GO" id="GO:0046872">
    <property type="term" value="F:metal ion binding"/>
    <property type="evidence" value="ECO:0007669"/>
    <property type="project" value="UniProtKB-KW"/>
</dbReference>
<sequence>MKFPLMRAPSSKEKFFVLALTMGDPNGIGAEVMLRALDHLSPIKAWQPLIFGDLQVLEEVRKRLQLDLVFSRIDPDEWSKVQKDQNSLIPVLDLGQQSLNDWEPGTCSSWGGDSAFRFLNKAIQWTLEGRIDAIVTAPLNKEALKKAGHDFPGHTDILAEVTGRSRAWMMLECAGLRSVMVTLHISLREVLEQISRGMILETIEVAHQALLQMGLENPRIG</sequence>